<gene>
    <name evidence="2" type="ORF">CROQUDRAFT_460712</name>
</gene>
<feature type="region of interest" description="Disordered" evidence="1">
    <location>
        <begin position="131"/>
        <end position="150"/>
    </location>
</feature>
<feature type="region of interest" description="Disordered" evidence="1">
    <location>
        <begin position="161"/>
        <end position="229"/>
    </location>
</feature>
<protein>
    <submittedName>
        <fullName evidence="2">Uncharacterized protein</fullName>
    </submittedName>
</protein>
<sequence length="229" mass="25304">MDGARGIDGEAFALISEEEKAEHPSLHNEVSKIKETDAPGALVPDDPSIYDNLQDLIPSNVLNLEDIQPQSASAIWMTSSVHVPVHHENNPSESVAKHAPLKNGDIDSETQMSKEDRDFVREFPRDKITVVPPAIHPDQPNIHTQDSKSLDNVVPFQAALRRSREDTSQGLKYYSEPVKAASQATNRWLPPQNEHAGIHTIPTETTNSYGPSEEDSPNHKPFTPEALQS</sequence>
<reference evidence="2" key="1">
    <citation type="submission" date="2013-11" db="EMBL/GenBank/DDBJ databases">
        <title>Genome sequence of the fusiform rust pathogen reveals effectors for host alternation and coevolution with pine.</title>
        <authorList>
            <consortium name="DOE Joint Genome Institute"/>
            <person name="Smith K."/>
            <person name="Pendleton A."/>
            <person name="Kubisiak T."/>
            <person name="Anderson C."/>
            <person name="Salamov A."/>
            <person name="Aerts A."/>
            <person name="Riley R."/>
            <person name="Clum A."/>
            <person name="Lindquist E."/>
            <person name="Ence D."/>
            <person name="Campbell M."/>
            <person name="Kronenberg Z."/>
            <person name="Feau N."/>
            <person name="Dhillon B."/>
            <person name="Hamelin R."/>
            <person name="Burleigh J."/>
            <person name="Smith J."/>
            <person name="Yandell M."/>
            <person name="Nelson C."/>
            <person name="Grigoriev I."/>
            <person name="Davis J."/>
        </authorList>
    </citation>
    <scope>NUCLEOTIDE SEQUENCE</scope>
    <source>
        <strain evidence="2">G11</strain>
    </source>
</reference>
<dbReference type="Proteomes" id="UP000886653">
    <property type="component" value="Unassembled WGS sequence"/>
</dbReference>
<organism evidence="2 3">
    <name type="scientific">Cronartium quercuum f. sp. fusiforme G11</name>
    <dbReference type="NCBI Taxonomy" id="708437"/>
    <lineage>
        <taxon>Eukaryota</taxon>
        <taxon>Fungi</taxon>
        <taxon>Dikarya</taxon>
        <taxon>Basidiomycota</taxon>
        <taxon>Pucciniomycotina</taxon>
        <taxon>Pucciniomycetes</taxon>
        <taxon>Pucciniales</taxon>
        <taxon>Coleosporiaceae</taxon>
        <taxon>Cronartium</taxon>
    </lineage>
</organism>
<feature type="region of interest" description="Disordered" evidence="1">
    <location>
        <begin position="88"/>
        <end position="108"/>
    </location>
</feature>
<comment type="caution">
    <text evidence="2">The sequence shown here is derived from an EMBL/GenBank/DDBJ whole genome shotgun (WGS) entry which is preliminary data.</text>
</comment>
<name>A0A9P6N820_9BASI</name>
<keyword evidence="3" id="KW-1185">Reference proteome</keyword>
<dbReference type="AlphaFoldDB" id="A0A9P6N820"/>
<evidence type="ECO:0000313" key="2">
    <source>
        <dbReference type="EMBL" id="KAG0139399.1"/>
    </source>
</evidence>
<dbReference type="EMBL" id="MU167601">
    <property type="protein sequence ID" value="KAG0139399.1"/>
    <property type="molecule type" value="Genomic_DNA"/>
</dbReference>
<accession>A0A9P6N820</accession>
<evidence type="ECO:0000256" key="1">
    <source>
        <dbReference type="SAM" id="MobiDB-lite"/>
    </source>
</evidence>
<proteinExistence type="predicted"/>
<evidence type="ECO:0000313" key="3">
    <source>
        <dbReference type="Proteomes" id="UP000886653"/>
    </source>
</evidence>